<dbReference type="InterPro" id="IPR023614">
    <property type="entry name" value="Porin_dom_sf"/>
</dbReference>
<dbReference type="InterPro" id="IPR010870">
    <property type="entry name" value="Porin_O/P"/>
</dbReference>
<dbReference type="Gene3D" id="2.40.160.10">
    <property type="entry name" value="Porin"/>
    <property type="match status" value="1"/>
</dbReference>
<proteinExistence type="predicted"/>
<name>A0A381QNH1_9ZZZZ</name>
<dbReference type="SUPFAM" id="SSF56935">
    <property type="entry name" value="Porins"/>
    <property type="match status" value="1"/>
</dbReference>
<evidence type="ECO:0008006" key="2">
    <source>
        <dbReference type="Google" id="ProtNLM"/>
    </source>
</evidence>
<reference evidence="1" key="1">
    <citation type="submission" date="2018-05" db="EMBL/GenBank/DDBJ databases">
        <authorList>
            <person name="Lanie J.A."/>
            <person name="Ng W.-L."/>
            <person name="Kazmierczak K.M."/>
            <person name="Andrzejewski T.M."/>
            <person name="Davidsen T.M."/>
            <person name="Wayne K.J."/>
            <person name="Tettelin H."/>
            <person name="Glass J.I."/>
            <person name="Rusch D."/>
            <person name="Podicherti R."/>
            <person name="Tsui H.-C.T."/>
            <person name="Winkler M.E."/>
        </authorList>
    </citation>
    <scope>NUCLEOTIDE SEQUENCE</scope>
</reference>
<accession>A0A381QNH1</accession>
<gene>
    <name evidence="1" type="ORF">METZ01_LOCUS32331</name>
</gene>
<organism evidence="1">
    <name type="scientific">marine metagenome</name>
    <dbReference type="NCBI Taxonomy" id="408172"/>
    <lineage>
        <taxon>unclassified sequences</taxon>
        <taxon>metagenomes</taxon>
        <taxon>ecological metagenomes</taxon>
    </lineage>
</organism>
<dbReference type="EMBL" id="UINC01001388">
    <property type="protein sequence ID" value="SUZ79477.1"/>
    <property type="molecule type" value="Genomic_DNA"/>
</dbReference>
<dbReference type="Pfam" id="PF07396">
    <property type="entry name" value="Porin_O_P"/>
    <property type="match status" value="1"/>
</dbReference>
<dbReference type="AlphaFoldDB" id="A0A381QNH1"/>
<protein>
    <recommendedName>
        <fullName evidence="2">Porin domain-containing protein</fullName>
    </recommendedName>
</protein>
<evidence type="ECO:0000313" key="1">
    <source>
        <dbReference type="EMBL" id="SUZ79477.1"/>
    </source>
</evidence>
<sequence length="393" mass="42285">MTNDRSKRLFWSLIGGSALASVLISPLVLAGGTIQFGENSSVTIGAGLRTAYTSMEDSAGSGDDSSDFDLQSLRLYMSGQLNELVKFTFNTECKGCVFGQDAGDIGNGGEVDVLDAIVQFEFSPEFNVWAGRMLTPADRIELNGPYYGLNWNQYTVPLLPSDQLGQAGLLGRDDGVTVWGNLGKFQYAVGAFDGVEGGPNQDDNVLLSARFAYNFLNMESNPGYYTSSTYYGSLGDIFTLGLSMQSQSDGTGTATEAGDFDAIILDALFEKVLGNNDVLTIEGELKSMDADLTAAALADPTCFCLFDGDSSFFTAAYLINTTDSFGRWQPYLRYTNTEPDSGLDSDLTEIGLNYIIDSHNLRLNINWSSGDASLSGKRGPDIDGLSIGFQIQL</sequence>